<evidence type="ECO:0000256" key="3">
    <source>
        <dbReference type="ARBA" id="ARBA00022525"/>
    </source>
</evidence>
<protein>
    <submittedName>
        <fullName evidence="8">Pancreatic triacylglycerol lipase</fullName>
    </submittedName>
</protein>
<dbReference type="PRINTS" id="PR00821">
    <property type="entry name" value="TAGLIPASE"/>
</dbReference>
<dbReference type="RefSeq" id="XP_034099314.1">
    <property type="nucleotide sequence ID" value="XM_034243423.2"/>
</dbReference>
<dbReference type="InterPro" id="IPR000734">
    <property type="entry name" value="TAG_lipase"/>
</dbReference>
<proteinExistence type="inferred from homology"/>
<name>A0A6P8W782_DROAB</name>
<comment type="similarity">
    <text evidence="2 4">Belongs to the AB hydrolase superfamily. Lipase family.</text>
</comment>
<evidence type="ECO:0000259" key="6">
    <source>
        <dbReference type="Pfam" id="PF00151"/>
    </source>
</evidence>
<dbReference type="GO" id="GO:0005615">
    <property type="term" value="C:extracellular space"/>
    <property type="evidence" value="ECO:0007669"/>
    <property type="project" value="TreeGrafter"/>
</dbReference>
<comment type="subcellular location">
    <subcellularLocation>
        <location evidence="1">Secreted</location>
    </subcellularLocation>
</comment>
<evidence type="ECO:0000256" key="1">
    <source>
        <dbReference type="ARBA" id="ARBA00004613"/>
    </source>
</evidence>
<dbReference type="GO" id="GO:0016042">
    <property type="term" value="P:lipid catabolic process"/>
    <property type="evidence" value="ECO:0007669"/>
    <property type="project" value="TreeGrafter"/>
</dbReference>
<dbReference type="SUPFAM" id="SSF53474">
    <property type="entry name" value="alpha/beta-Hydrolases"/>
    <property type="match status" value="1"/>
</dbReference>
<dbReference type="GO" id="GO:0016298">
    <property type="term" value="F:lipase activity"/>
    <property type="evidence" value="ECO:0007669"/>
    <property type="project" value="InterPro"/>
</dbReference>
<gene>
    <name evidence="8" type="primary">LOC117564582</name>
</gene>
<dbReference type="OrthoDB" id="8183961at2759"/>
<dbReference type="PANTHER" id="PTHR11610">
    <property type="entry name" value="LIPASE"/>
    <property type="match status" value="1"/>
</dbReference>
<organism evidence="7 8">
    <name type="scientific">Drosophila albomicans</name>
    <name type="common">Fruit fly</name>
    <dbReference type="NCBI Taxonomy" id="7291"/>
    <lineage>
        <taxon>Eukaryota</taxon>
        <taxon>Metazoa</taxon>
        <taxon>Ecdysozoa</taxon>
        <taxon>Arthropoda</taxon>
        <taxon>Hexapoda</taxon>
        <taxon>Insecta</taxon>
        <taxon>Pterygota</taxon>
        <taxon>Neoptera</taxon>
        <taxon>Endopterygota</taxon>
        <taxon>Diptera</taxon>
        <taxon>Brachycera</taxon>
        <taxon>Muscomorpha</taxon>
        <taxon>Ephydroidea</taxon>
        <taxon>Drosophilidae</taxon>
        <taxon>Drosophila</taxon>
    </lineage>
</organism>
<sequence>MFKLWILFAYLSLEFLIGTASDLQPQCFKTPYTSCPNENISFWLHTPLRPQGILVDTLHLAGLPLTSKSLKVLIHSMGGSRYSTPNSVLIPKLLQLPDVNILVVDYEKLSPEPCYTESSYNIHIVAGCLAQLLATLLSLGLLEANQLHLIGLGLGAHAAAFTSNILERTHSKVSHITALNPSKALYLTPDIKQRIDPSDAEFVDVIHTDVMVLGLMQPVGHVDFYPNKGVVQPNCGDPKDIKSNYCYHHRSVEYYAESIFSPTKFWAFRCKDLYGFIVGECQPNDDLVELGYNTPRTARGNYFLATNDYPPYARGEQFLNLDRNLENQTFLPKEMIEMLGKMKDGARGLTTFH</sequence>
<dbReference type="AlphaFoldDB" id="A0A6P8W782"/>
<reference evidence="8" key="1">
    <citation type="submission" date="2025-08" db="UniProtKB">
        <authorList>
            <consortium name="RefSeq"/>
        </authorList>
    </citation>
    <scope>IDENTIFICATION</scope>
    <source>
        <strain evidence="8">15112-1751.03</strain>
        <tissue evidence="8">Whole Adult</tissue>
    </source>
</reference>
<dbReference type="GO" id="GO:0017171">
    <property type="term" value="F:serine hydrolase activity"/>
    <property type="evidence" value="ECO:0007669"/>
    <property type="project" value="TreeGrafter"/>
</dbReference>
<feature type="chain" id="PRO_5027671311" evidence="5">
    <location>
        <begin position="22"/>
        <end position="353"/>
    </location>
</feature>
<dbReference type="InterPro" id="IPR013818">
    <property type="entry name" value="Lipase"/>
</dbReference>
<evidence type="ECO:0000256" key="2">
    <source>
        <dbReference type="ARBA" id="ARBA00010701"/>
    </source>
</evidence>
<dbReference type="Gene3D" id="3.40.50.1820">
    <property type="entry name" value="alpha/beta hydrolase"/>
    <property type="match status" value="1"/>
</dbReference>
<evidence type="ECO:0000256" key="5">
    <source>
        <dbReference type="SAM" id="SignalP"/>
    </source>
</evidence>
<evidence type="ECO:0000256" key="4">
    <source>
        <dbReference type="RuleBase" id="RU004262"/>
    </source>
</evidence>
<evidence type="ECO:0000313" key="7">
    <source>
        <dbReference type="Proteomes" id="UP000515160"/>
    </source>
</evidence>
<dbReference type="Pfam" id="PF00151">
    <property type="entry name" value="Lipase"/>
    <property type="match status" value="1"/>
</dbReference>
<dbReference type="PANTHER" id="PTHR11610:SF177">
    <property type="entry name" value="IP13478P-RELATED"/>
    <property type="match status" value="1"/>
</dbReference>
<dbReference type="Proteomes" id="UP000515160">
    <property type="component" value="Chromosome 2L"/>
</dbReference>
<feature type="domain" description="Lipase" evidence="6">
    <location>
        <begin position="67"/>
        <end position="312"/>
    </location>
</feature>
<evidence type="ECO:0000313" key="8">
    <source>
        <dbReference type="RefSeq" id="XP_034099314.1"/>
    </source>
</evidence>
<feature type="signal peptide" evidence="5">
    <location>
        <begin position="1"/>
        <end position="21"/>
    </location>
</feature>
<dbReference type="GeneID" id="117564582"/>
<accession>A0A6P8W782</accession>
<keyword evidence="3" id="KW-0964">Secreted</keyword>
<keyword evidence="7" id="KW-1185">Reference proteome</keyword>
<keyword evidence="5" id="KW-0732">Signal</keyword>
<dbReference type="InterPro" id="IPR029058">
    <property type="entry name" value="AB_hydrolase_fold"/>
</dbReference>